<feature type="compositionally biased region" description="Basic and acidic residues" evidence="3">
    <location>
        <begin position="23"/>
        <end position="33"/>
    </location>
</feature>
<dbReference type="Proteomes" id="UP000031737">
    <property type="component" value="Unassembled WGS sequence"/>
</dbReference>
<dbReference type="PRINTS" id="PR00326">
    <property type="entry name" value="GTP1OBG"/>
</dbReference>
<evidence type="ECO:0000256" key="3">
    <source>
        <dbReference type="SAM" id="MobiDB-lite"/>
    </source>
</evidence>
<keyword evidence="2" id="KW-0342">GTP-binding</keyword>
<protein>
    <submittedName>
        <fullName evidence="5">GTPase protein</fullName>
    </submittedName>
</protein>
<feature type="region of interest" description="Disordered" evidence="3">
    <location>
        <begin position="1"/>
        <end position="40"/>
    </location>
</feature>
<keyword evidence="1" id="KW-0547">Nucleotide-binding</keyword>
<gene>
    <name evidence="5" type="ORF">TRSC58_00086</name>
</gene>
<dbReference type="OrthoDB" id="10266128at2759"/>
<comment type="caution">
    <text evidence="5">The sequence shown here is derived from an EMBL/GenBank/DDBJ whole genome shotgun (WGS) entry which is preliminary data.</text>
</comment>
<dbReference type="GO" id="GO:0005730">
    <property type="term" value="C:nucleolus"/>
    <property type="evidence" value="ECO:0007669"/>
    <property type="project" value="TreeGrafter"/>
</dbReference>
<dbReference type="InterPro" id="IPR006073">
    <property type="entry name" value="GTP-bd"/>
</dbReference>
<evidence type="ECO:0000256" key="1">
    <source>
        <dbReference type="ARBA" id="ARBA00022741"/>
    </source>
</evidence>
<feature type="domain" description="CP-type G" evidence="4">
    <location>
        <begin position="146"/>
        <end position="317"/>
    </location>
</feature>
<dbReference type="AlphaFoldDB" id="A0A061JDC6"/>
<evidence type="ECO:0000259" key="4">
    <source>
        <dbReference type="PROSITE" id="PS51721"/>
    </source>
</evidence>
<reference evidence="5 6" key="1">
    <citation type="submission" date="2013-07" db="EMBL/GenBank/DDBJ databases">
        <authorList>
            <person name="Stoco P.H."/>
            <person name="Wagner G."/>
            <person name="Gerber A."/>
            <person name="Zaha A."/>
            <person name="Thompson C."/>
            <person name="Bartholomeu D.C."/>
            <person name="Luckemeyer D.D."/>
            <person name="Bahia D."/>
            <person name="Loreto E."/>
            <person name="Prestes E.B."/>
            <person name="Lima F.M."/>
            <person name="Rodrigues-Luiz G."/>
            <person name="Vallejo G.A."/>
            <person name="Filho J.F."/>
            <person name="Monteiro K.M."/>
            <person name="Tyler K.M."/>
            <person name="de Almeida L.G."/>
            <person name="Ortiz M.F."/>
            <person name="Siervo M.A."/>
            <person name="de Moraes M.H."/>
            <person name="Cunha O.L."/>
            <person name="Mendonca-Neto R."/>
            <person name="Silva R."/>
            <person name="Teixeira S.M."/>
            <person name="Murta S.M."/>
            <person name="Sincero T.C."/>
            <person name="Mendes T.A."/>
            <person name="Urmenyi T.P."/>
            <person name="Silva V.G."/>
            <person name="da Rocha W.D."/>
            <person name="Andersson B."/>
            <person name="Romanha A.J."/>
            <person name="Steindel M."/>
            <person name="de Vasconcelos A.T."/>
            <person name="Grisard E.C."/>
        </authorList>
    </citation>
    <scope>NUCLEOTIDE SEQUENCE [LARGE SCALE GENOMIC DNA]</scope>
    <source>
        <strain evidence="5 6">SC58</strain>
    </source>
</reference>
<evidence type="ECO:0000313" key="5">
    <source>
        <dbReference type="EMBL" id="ESL12151.1"/>
    </source>
</evidence>
<dbReference type="PANTHER" id="PTHR11089:SF30">
    <property type="entry name" value="GUANINE NUCLEOTIDE-BINDING PROTEIN-LIKE 3 HOMOLOG"/>
    <property type="match status" value="1"/>
</dbReference>
<dbReference type="InterPro" id="IPR023179">
    <property type="entry name" value="GTP-bd_ortho_bundle_sf"/>
</dbReference>
<dbReference type="VEuPathDB" id="TriTrypDB:TRSC58_00086"/>
<dbReference type="Gene3D" id="1.10.1580.10">
    <property type="match status" value="1"/>
</dbReference>
<dbReference type="PANTHER" id="PTHR11089">
    <property type="entry name" value="GTP-BINDING PROTEIN-RELATED"/>
    <property type="match status" value="1"/>
</dbReference>
<dbReference type="Gene3D" id="3.40.50.300">
    <property type="entry name" value="P-loop containing nucleotide triphosphate hydrolases"/>
    <property type="match status" value="1"/>
</dbReference>
<dbReference type="EMBL" id="AUPL01000086">
    <property type="protein sequence ID" value="ESL12151.1"/>
    <property type="molecule type" value="Genomic_DNA"/>
</dbReference>
<accession>A0A061JDC6</accession>
<feature type="compositionally biased region" description="Basic residues" evidence="3">
    <location>
        <begin position="1"/>
        <end position="10"/>
    </location>
</feature>
<dbReference type="PROSITE" id="PS51721">
    <property type="entry name" value="G_CP"/>
    <property type="match status" value="1"/>
</dbReference>
<evidence type="ECO:0000313" key="6">
    <source>
        <dbReference type="Proteomes" id="UP000031737"/>
    </source>
</evidence>
<dbReference type="Pfam" id="PF01926">
    <property type="entry name" value="MMR_HSR1"/>
    <property type="match status" value="1"/>
</dbReference>
<dbReference type="SUPFAM" id="SSF52540">
    <property type="entry name" value="P-loop containing nucleoside triphosphate hydrolases"/>
    <property type="match status" value="1"/>
</dbReference>
<sequence>MGGHSKKHGKGGGGGGAGGGRYRPPEQRKKLAKDPGVPDLKKVAQKLTRTAQNRNRSLFSIPAVRGAANIIPKVATFDSKPNEPPQTSEERVAAERRAMRTLALQCAEKAYHYEVPQQWVDEAGEEDCMCDDSDRRGVDKSLRRFYREFQKVVENSDVLLQVVDARDPLGCRLTQLEKSIRSQFGEERKKMVVVLNKVDLLPSKEVVDSWINFFESHEGVACIPFTATAKGTLGHSYVSNMFRRLRALALNEETGARKSIVVGVIGYPNVGKSSIINALKQKHVVGVGNTPGFTTGTTEVELRSDIRVIDCPGVVSPGEDNGDVVLRNAVKVSNIADPFTVVHRLIQRCTQVDTTDEHSRQLLAAGLHPLALFYNIGTFDTNDTIEFVRLVGQRRGRLRQGGTVDEEGTARMILQDWNDGRIAYYTLPPTSDLFDRETLTTTAEEDTAQRIMATADGLSGPQVVDSLASGLQWEGLPTFHIAWGRREGTGYRRARCDKINTPDYGYSEDVEP</sequence>
<dbReference type="GO" id="GO:0005525">
    <property type="term" value="F:GTP binding"/>
    <property type="evidence" value="ECO:0007669"/>
    <property type="project" value="UniProtKB-KW"/>
</dbReference>
<feature type="compositionally biased region" description="Gly residues" evidence="3">
    <location>
        <begin position="11"/>
        <end position="21"/>
    </location>
</feature>
<evidence type="ECO:0000256" key="2">
    <source>
        <dbReference type="ARBA" id="ARBA00023134"/>
    </source>
</evidence>
<dbReference type="InterPro" id="IPR030378">
    <property type="entry name" value="G_CP_dom"/>
</dbReference>
<name>A0A061JDC6_TRYRA</name>
<organism evidence="5 6">
    <name type="scientific">Trypanosoma rangeli SC58</name>
    <dbReference type="NCBI Taxonomy" id="429131"/>
    <lineage>
        <taxon>Eukaryota</taxon>
        <taxon>Discoba</taxon>
        <taxon>Euglenozoa</taxon>
        <taxon>Kinetoplastea</taxon>
        <taxon>Metakinetoplastina</taxon>
        <taxon>Trypanosomatida</taxon>
        <taxon>Trypanosomatidae</taxon>
        <taxon>Trypanosoma</taxon>
        <taxon>Herpetosoma</taxon>
    </lineage>
</organism>
<keyword evidence="6" id="KW-1185">Reference proteome</keyword>
<proteinExistence type="predicted"/>
<dbReference type="InterPro" id="IPR027417">
    <property type="entry name" value="P-loop_NTPase"/>
</dbReference>
<dbReference type="InterPro" id="IPR050755">
    <property type="entry name" value="TRAFAC_YlqF/YawG_RiboMat"/>
</dbReference>